<dbReference type="GO" id="GO:0009736">
    <property type="term" value="P:cytokinin-activated signaling pathway"/>
    <property type="evidence" value="ECO:0000318"/>
    <property type="project" value="GO_Central"/>
</dbReference>
<dbReference type="InterPro" id="IPR008207">
    <property type="entry name" value="Sig_transdc_His_kin_Hpt_dom"/>
</dbReference>
<keyword evidence="3 8" id="KW-0932">Cytokinin signaling pathway</keyword>
<dbReference type="GO" id="GO:0000160">
    <property type="term" value="P:phosphorelay signal transduction system"/>
    <property type="evidence" value="ECO:0000318"/>
    <property type="project" value="GO_Central"/>
</dbReference>
<evidence type="ECO:0000256" key="2">
    <source>
        <dbReference type="ARBA" id="ARBA00022606"/>
    </source>
</evidence>
<dbReference type="SMR" id="A0A8I6XW72"/>
<evidence type="ECO:0000256" key="6">
    <source>
        <dbReference type="ARBA" id="ARBA00057097"/>
    </source>
</evidence>
<dbReference type="Pfam" id="PF01627">
    <property type="entry name" value="Hpt"/>
    <property type="match status" value="1"/>
</dbReference>
<reference evidence="10" key="2">
    <citation type="submission" date="2020-10" db="EMBL/GenBank/DDBJ databases">
        <authorList>
            <person name="Scholz U."/>
            <person name="Mascher M."/>
            <person name="Fiebig A."/>
        </authorList>
    </citation>
    <scope>NUCLEOTIDE SEQUENCE [LARGE SCALE GENOMIC DNA]</scope>
    <source>
        <strain evidence="10">cv. Morex</strain>
    </source>
</reference>
<feature type="domain" description="HPt" evidence="9">
    <location>
        <begin position="36"/>
        <end position="131"/>
    </location>
</feature>
<dbReference type="GO" id="GO:0009927">
    <property type="term" value="F:histidine phosphotransfer kinase activity"/>
    <property type="evidence" value="ECO:0000318"/>
    <property type="project" value="GO_Central"/>
</dbReference>
<dbReference type="GO" id="GO:0005737">
    <property type="term" value="C:cytoplasm"/>
    <property type="evidence" value="ECO:0000318"/>
    <property type="project" value="GO_Central"/>
</dbReference>
<evidence type="ECO:0000313" key="11">
    <source>
        <dbReference type="Proteomes" id="UP000011116"/>
    </source>
</evidence>
<accession>A0A8I6XW72</accession>
<comment type="function">
    <text evidence="6">Functions as a two-component phosphorelay mediators between cytokinin sensor histidine kinases and response regulators (B-type ARRs). Plays an important role in propagating cytokinin signal transduction through the multistep His-to-Asp phosphorelay. Functions as a positive regulator of the cytokinin signaling pathway. May play a regulatory role in salt and drought tolerance during plant development.</text>
</comment>
<comment type="domain">
    <text evidence="8">Histidine-containing phosphotransfer domain (HPt) contains an active histidine that mediates the phosphotransfer.</text>
</comment>
<evidence type="ECO:0000256" key="1">
    <source>
        <dbReference type="ARBA" id="ARBA00022490"/>
    </source>
</evidence>
<dbReference type="GO" id="GO:0005634">
    <property type="term" value="C:nucleus"/>
    <property type="evidence" value="ECO:0000318"/>
    <property type="project" value="GO_Central"/>
</dbReference>
<dbReference type="EnsemblPlants" id="HORVU.MOREX.r3.4HG0332590.1">
    <property type="protein sequence ID" value="HORVU.MOREX.r3.4HG0332590.1"/>
    <property type="gene ID" value="HORVU.MOREX.r3.4HG0332590"/>
</dbReference>
<evidence type="ECO:0000313" key="10">
    <source>
        <dbReference type="EnsemblPlants" id="HORVU.MOREX.r3.4HG0332590.1"/>
    </source>
</evidence>
<keyword evidence="1" id="KW-0963">Cytoplasm</keyword>
<keyword evidence="4 8" id="KW-0902">Two-component regulatory system</keyword>
<proteinExistence type="predicted"/>
<dbReference type="PANTHER" id="PTHR28242:SF39">
    <property type="entry name" value="HISTIDINE-CONTAINING PHOSPHOTRANSFER PROTEIN"/>
    <property type="match status" value="1"/>
</dbReference>
<dbReference type="InterPro" id="IPR036641">
    <property type="entry name" value="HPT_dom_sf"/>
</dbReference>
<dbReference type="SUPFAM" id="SSF47226">
    <property type="entry name" value="Histidine-containing phosphotransfer domain, HPT domain"/>
    <property type="match status" value="1"/>
</dbReference>
<evidence type="ECO:0000256" key="7">
    <source>
        <dbReference type="PROSITE-ProRule" id="PRU00110"/>
    </source>
</evidence>
<name>A0A8I6XW72_HORVV</name>
<keyword evidence="5" id="KW-0539">Nucleus</keyword>
<dbReference type="CDD" id="cd00088">
    <property type="entry name" value="HPT"/>
    <property type="match status" value="1"/>
</dbReference>
<keyword evidence="7" id="KW-0597">Phosphoprotein</keyword>
<evidence type="ECO:0000259" key="9">
    <source>
        <dbReference type="PROSITE" id="PS50894"/>
    </source>
</evidence>
<dbReference type="Gene3D" id="1.20.120.160">
    <property type="entry name" value="HPT domain"/>
    <property type="match status" value="1"/>
</dbReference>
<evidence type="ECO:0000256" key="4">
    <source>
        <dbReference type="ARBA" id="ARBA00023012"/>
    </source>
</evidence>
<dbReference type="PANTHER" id="PTHR28242">
    <property type="entry name" value="PHOSPHORELAY INTERMEDIATE PROTEIN YPD1"/>
    <property type="match status" value="1"/>
</dbReference>
<dbReference type="GO" id="GO:0043424">
    <property type="term" value="F:protein histidine kinase binding"/>
    <property type="evidence" value="ECO:0000318"/>
    <property type="project" value="GO_Central"/>
</dbReference>
<keyword evidence="2" id="KW-0716">Sensory transduction</keyword>
<dbReference type="Proteomes" id="UP000011116">
    <property type="component" value="Chromosome 4H"/>
</dbReference>
<protein>
    <recommendedName>
        <fullName evidence="8">Histidine-containing phosphotransfer protein</fullName>
    </recommendedName>
</protein>
<dbReference type="Gramene" id="HORVU.MOREX.r2.4HG0277140.1">
    <property type="protein sequence ID" value="HORVU.MOREX.r2.4HG0277140.1"/>
    <property type="gene ID" value="HORVU.MOREX.r2.4HG0277140"/>
</dbReference>
<dbReference type="FunFam" id="1.20.120.160:FF:000001">
    <property type="entry name" value="Histidine-containing phosphotransfer protein 1"/>
    <property type="match status" value="1"/>
</dbReference>
<dbReference type="InterPro" id="IPR045871">
    <property type="entry name" value="AHP1-5/YPD1"/>
</dbReference>
<evidence type="ECO:0000256" key="5">
    <source>
        <dbReference type="ARBA" id="ARBA00023242"/>
    </source>
</evidence>
<reference evidence="11" key="1">
    <citation type="journal article" date="2012" name="Nature">
        <title>A physical, genetic and functional sequence assembly of the barley genome.</title>
        <authorList>
            <consortium name="The International Barley Genome Sequencing Consortium"/>
            <person name="Mayer K.F."/>
            <person name="Waugh R."/>
            <person name="Brown J.W."/>
            <person name="Schulman A."/>
            <person name="Langridge P."/>
            <person name="Platzer M."/>
            <person name="Fincher G.B."/>
            <person name="Muehlbauer G.J."/>
            <person name="Sato K."/>
            <person name="Close T.J."/>
            <person name="Wise R.P."/>
            <person name="Stein N."/>
        </authorList>
    </citation>
    <scope>NUCLEOTIDE SEQUENCE [LARGE SCALE GENOMIC DNA]</scope>
    <source>
        <strain evidence="11">cv. Morex</strain>
    </source>
</reference>
<feature type="modified residue" description="Phosphohistidine" evidence="7">
    <location>
        <position position="77"/>
    </location>
</feature>
<dbReference type="Gramene" id="HORVU.MOREX.r3.4HG0332590.1">
    <property type="protein sequence ID" value="HORVU.MOREX.r3.4HG0332590.1"/>
    <property type="gene ID" value="HORVU.MOREX.r3.4HG0332590"/>
</dbReference>
<dbReference type="GO" id="GO:0005829">
    <property type="term" value="C:cytosol"/>
    <property type="evidence" value="ECO:0007669"/>
    <property type="project" value="UniProtKB-SubCell"/>
</dbReference>
<evidence type="ECO:0000256" key="8">
    <source>
        <dbReference type="RuleBase" id="RU369004"/>
    </source>
</evidence>
<dbReference type="OMA" id="FCNDTER"/>
<comment type="subcellular location">
    <subcellularLocation>
        <location evidence="8">Cytoplasm</location>
        <location evidence="8">Cytosol</location>
    </subcellularLocation>
    <subcellularLocation>
        <location evidence="8">Nucleus</location>
    </subcellularLocation>
</comment>
<dbReference type="GO" id="GO:0080038">
    <property type="term" value="P:positive regulation of cytokinin-activated signaling pathway"/>
    <property type="evidence" value="ECO:0007669"/>
    <property type="project" value="UniProtKB-ARBA"/>
</dbReference>
<keyword evidence="11" id="KW-1185">Reference proteome</keyword>
<sequence length="144" mass="16267">MSSAAALRKQLNTYVGHMYATGILDGYYQQLQSPEDEGFVTEVINIFLHDADRMLNDITTLLNLPVVDFEMVGELVHQLKGCSSSVGARKVYLACVHFRQFYEAKSKEGCLMALNVLRDEFYDVRDKLQTVMQLEQQIAALGPK</sequence>
<dbReference type="PROSITE" id="PS50894">
    <property type="entry name" value="HPT"/>
    <property type="match status" value="1"/>
</dbReference>
<evidence type="ECO:0000256" key="3">
    <source>
        <dbReference type="ARBA" id="ARBA00022864"/>
    </source>
</evidence>
<reference evidence="10" key="3">
    <citation type="submission" date="2022-01" db="UniProtKB">
        <authorList>
            <consortium name="EnsemblPlants"/>
        </authorList>
    </citation>
    <scope>IDENTIFICATION</scope>
    <source>
        <strain evidence="10">subsp. vulgare</strain>
    </source>
</reference>
<dbReference type="AlphaFoldDB" id="A0A8I6XW72"/>
<organism evidence="10 11">
    <name type="scientific">Hordeum vulgare subsp. vulgare</name>
    <name type="common">Domesticated barley</name>
    <dbReference type="NCBI Taxonomy" id="112509"/>
    <lineage>
        <taxon>Eukaryota</taxon>
        <taxon>Viridiplantae</taxon>
        <taxon>Streptophyta</taxon>
        <taxon>Embryophyta</taxon>
        <taxon>Tracheophyta</taxon>
        <taxon>Spermatophyta</taxon>
        <taxon>Magnoliopsida</taxon>
        <taxon>Liliopsida</taxon>
        <taxon>Poales</taxon>
        <taxon>Poaceae</taxon>
        <taxon>BOP clade</taxon>
        <taxon>Pooideae</taxon>
        <taxon>Triticodae</taxon>
        <taxon>Triticeae</taxon>
        <taxon>Hordeinae</taxon>
        <taxon>Hordeum</taxon>
    </lineage>
</organism>